<evidence type="ECO:0000256" key="1">
    <source>
        <dbReference type="SAM" id="Coils"/>
    </source>
</evidence>
<evidence type="ECO:0000313" key="3">
    <source>
        <dbReference type="EMBL" id="RYU10446.1"/>
    </source>
</evidence>
<feature type="transmembrane region" description="Helical" evidence="2">
    <location>
        <begin position="42"/>
        <end position="63"/>
    </location>
</feature>
<keyword evidence="2" id="KW-0472">Membrane</keyword>
<reference evidence="3 4" key="1">
    <citation type="submission" date="2019-01" db="EMBL/GenBank/DDBJ databases">
        <title>Nocardioides guangzhouensis sp. nov., an actinobacterium isolated from soil.</title>
        <authorList>
            <person name="Fu Y."/>
            <person name="Cai Y."/>
            <person name="Lin Z."/>
            <person name="Chen P."/>
        </authorList>
    </citation>
    <scope>NUCLEOTIDE SEQUENCE [LARGE SCALE GENOMIC DNA]</scope>
    <source>
        <strain evidence="3 4">NBRC 105384</strain>
    </source>
</reference>
<keyword evidence="2" id="KW-0812">Transmembrane</keyword>
<keyword evidence="2" id="KW-1133">Transmembrane helix</keyword>
<dbReference type="OrthoDB" id="3281271at2"/>
<dbReference type="AlphaFoldDB" id="A0A4V1Z1C7"/>
<accession>A0A4V1Z1C7</accession>
<comment type="caution">
    <text evidence="3">The sequence shown here is derived from an EMBL/GenBank/DDBJ whole genome shotgun (WGS) entry which is preliminary data.</text>
</comment>
<keyword evidence="4" id="KW-1185">Reference proteome</keyword>
<sequence>MGPPRARQHARHDHRRRDPHLRTKRARVSVNLPKVRSGAKSAARVVVTGIGVIVAALIVLLFVRPSTASTGPDQVALHYKGGAFSSKRFSDCIAPSNRVFDGPGDSHFAYPSSQTNFVFDADPGSDGRQITFVTRDGIEMAVEGVTNFLLNTACEPIRIGESRYTGGTLQRFHELIGNRYQAYMTEDGQRSDGWRQMLNVYIARPLDTAIDRAGQNYTYTELYTDPTKKADWEQDVLDQLPTLVNRQTDGDTEFFLNFAITLQKPEPPQAIKDALVKQQEAVAKAKAAEAEASAREAAAEAQIAVERAEAAKINERIKVLGREGYLKQYSIDHGLNPYQPSTNGIITGN</sequence>
<dbReference type="Proteomes" id="UP000291189">
    <property type="component" value="Unassembled WGS sequence"/>
</dbReference>
<organism evidence="3 4">
    <name type="scientific">Nocardioides iriomotensis</name>
    <dbReference type="NCBI Taxonomy" id="715784"/>
    <lineage>
        <taxon>Bacteria</taxon>
        <taxon>Bacillati</taxon>
        <taxon>Actinomycetota</taxon>
        <taxon>Actinomycetes</taxon>
        <taxon>Propionibacteriales</taxon>
        <taxon>Nocardioidaceae</taxon>
        <taxon>Nocardioides</taxon>
    </lineage>
</organism>
<evidence type="ECO:0000256" key="2">
    <source>
        <dbReference type="SAM" id="Phobius"/>
    </source>
</evidence>
<keyword evidence="1" id="KW-0175">Coiled coil</keyword>
<feature type="coiled-coil region" evidence="1">
    <location>
        <begin position="271"/>
        <end position="311"/>
    </location>
</feature>
<proteinExistence type="predicted"/>
<protein>
    <submittedName>
        <fullName evidence="3">Uncharacterized protein</fullName>
    </submittedName>
</protein>
<name>A0A4V1Z1C7_9ACTN</name>
<dbReference type="EMBL" id="SDPU01000030">
    <property type="protein sequence ID" value="RYU10446.1"/>
    <property type="molecule type" value="Genomic_DNA"/>
</dbReference>
<evidence type="ECO:0000313" key="4">
    <source>
        <dbReference type="Proteomes" id="UP000291189"/>
    </source>
</evidence>
<gene>
    <name evidence="3" type="ORF">ETU37_16910</name>
</gene>